<dbReference type="InterPro" id="IPR003663">
    <property type="entry name" value="Sugar/inositol_transpt"/>
</dbReference>
<dbReference type="FunFam" id="1.20.1250.20:FF:000134">
    <property type="entry name" value="MFS sugar transporter protein"/>
    <property type="match status" value="1"/>
</dbReference>
<comment type="caution">
    <text evidence="12">The sequence shown here is derived from an EMBL/GenBank/DDBJ whole genome shotgun (WGS) entry which is preliminary data.</text>
</comment>
<dbReference type="PANTHER" id="PTHR48022">
    <property type="entry name" value="PLASTIDIC GLUCOSE TRANSPORTER 4"/>
    <property type="match status" value="1"/>
</dbReference>
<evidence type="ECO:0000256" key="7">
    <source>
        <dbReference type="ARBA" id="ARBA00049119"/>
    </source>
</evidence>
<evidence type="ECO:0000259" key="11">
    <source>
        <dbReference type="PROSITE" id="PS50850"/>
    </source>
</evidence>
<evidence type="ECO:0000256" key="8">
    <source>
        <dbReference type="RuleBase" id="RU003346"/>
    </source>
</evidence>
<dbReference type="InterPro" id="IPR005829">
    <property type="entry name" value="Sugar_transporter_CS"/>
</dbReference>
<feature type="transmembrane region" description="Helical" evidence="10">
    <location>
        <begin position="233"/>
        <end position="254"/>
    </location>
</feature>
<dbReference type="EMBL" id="SPNW01000105">
    <property type="protein sequence ID" value="TIA85592.1"/>
    <property type="molecule type" value="Genomic_DNA"/>
</dbReference>
<comment type="catalytic activity">
    <reaction evidence="7">
        <text>myo-inositol(out) + H(+)(out) = myo-inositol(in) + H(+)(in)</text>
        <dbReference type="Rhea" id="RHEA:60364"/>
        <dbReference type="ChEBI" id="CHEBI:15378"/>
        <dbReference type="ChEBI" id="CHEBI:17268"/>
    </reaction>
</comment>
<feature type="transmembrane region" description="Helical" evidence="10">
    <location>
        <begin position="266"/>
        <end position="285"/>
    </location>
</feature>
<keyword evidence="6 10" id="KW-0472">Membrane</keyword>
<name>A0A4T0FBZ4_9BASI</name>
<dbReference type="Pfam" id="PF00083">
    <property type="entry name" value="Sugar_tr"/>
    <property type="match status" value="1"/>
</dbReference>
<evidence type="ECO:0000256" key="2">
    <source>
        <dbReference type="ARBA" id="ARBA00010992"/>
    </source>
</evidence>
<feature type="transmembrane region" description="Helical" evidence="10">
    <location>
        <begin position="200"/>
        <end position="221"/>
    </location>
</feature>
<feature type="transmembrane region" description="Helical" evidence="10">
    <location>
        <begin position="444"/>
        <end position="469"/>
    </location>
</feature>
<dbReference type="PRINTS" id="PR00171">
    <property type="entry name" value="SUGRTRNSPORT"/>
</dbReference>
<feature type="compositionally biased region" description="Polar residues" evidence="9">
    <location>
        <begin position="618"/>
        <end position="631"/>
    </location>
</feature>
<dbReference type="InterPro" id="IPR036259">
    <property type="entry name" value="MFS_trans_sf"/>
</dbReference>
<feature type="region of interest" description="Disordered" evidence="9">
    <location>
        <begin position="1"/>
        <end position="37"/>
    </location>
</feature>
<proteinExistence type="inferred from homology"/>
<feature type="region of interest" description="Disordered" evidence="9">
    <location>
        <begin position="618"/>
        <end position="639"/>
    </location>
</feature>
<keyword evidence="3 8" id="KW-0813">Transport</keyword>
<evidence type="ECO:0000256" key="1">
    <source>
        <dbReference type="ARBA" id="ARBA00004141"/>
    </source>
</evidence>
<accession>A0A4T0FBZ4</accession>
<evidence type="ECO:0000256" key="4">
    <source>
        <dbReference type="ARBA" id="ARBA00022692"/>
    </source>
</evidence>
<feature type="transmembrane region" description="Helical" evidence="10">
    <location>
        <begin position="44"/>
        <end position="66"/>
    </location>
</feature>
<feature type="domain" description="Major facilitator superfamily (MFS) profile" evidence="11">
    <location>
        <begin position="48"/>
        <end position="535"/>
    </location>
</feature>
<dbReference type="Gene3D" id="1.20.1250.20">
    <property type="entry name" value="MFS general substrate transporter like domains"/>
    <property type="match status" value="1"/>
</dbReference>
<evidence type="ECO:0000256" key="6">
    <source>
        <dbReference type="ARBA" id="ARBA00023136"/>
    </source>
</evidence>
<dbReference type="PANTHER" id="PTHR48022:SF73">
    <property type="entry name" value="METABOLITE TRANSPORT PROTEIN YDL199C-RELATED"/>
    <property type="match status" value="1"/>
</dbReference>
<comment type="subcellular location">
    <subcellularLocation>
        <location evidence="1">Membrane</location>
        <topology evidence="1">Multi-pass membrane protein</topology>
    </subcellularLocation>
</comment>
<dbReference type="InterPro" id="IPR050360">
    <property type="entry name" value="MFS_Sugar_Transporters"/>
</dbReference>
<evidence type="ECO:0000256" key="5">
    <source>
        <dbReference type="ARBA" id="ARBA00022989"/>
    </source>
</evidence>
<protein>
    <recommendedName>
        <fullName evidence="11">Major facilitator superfamily (MFS) profile domain-containing protein</fullName>
    </recommendedName>
</protein>
<feature type="transmembrane region" description="Helical" evidence="10">
    <location>
        <begin position="416"/>
        <end position="438"/>
    </location>
</feature>
<feature type="transmembrane region" description="Helical" evidence="10">
    <location>
        <begin position="175"/>
        <end position="194"/>
    </location>
</feature>
<feature type="transmembrane region" description="Helical" evidence="10">
    <location>
        <begin position="351"/>
        <end position="375"/>
    </location>
</feature>
<reference evidence="12 13" key="1">
    <citation type="submission" date="2019-03" db="EMBL/GenBank/DDBJ databases">
        <title>Sequencing 23 genomes of Wallemia ichthyophaga.</title>
        <authorList>
            <person name="Gostincar C."/>
        </authorList>
    </citation>
    <scope>NUCLEOTIDE SEQUENCE [LARGE SCALE GENOMIC DNA]</scope>
    <source>
        <strain evidence="12 13">EXF-5753</strain>
    </source>
</reference>
<feature type="transmembrane region" description="Helical" evidence="10">
    <location>
        <begin position="387"/>
        <end position="409"/>
    </location>
</feature>
<comment type="similarity">
    <text evidence="2 8">Belongs to the major facilitator superfamily. Sugar transporter (TC 2.A.1.1) family.</text>
</comment>
<dbReference type="Proteomes" id="UP000310189">
    <property type="component" value="Unassembled WGS sequence"/>
</dbReference>
<evidence type="ECO:0000313" key="13">
    <source>
        <dbReference type="Proteomes" id="UP000310189"/>
    </source>
</evidence>
<dbReference type="InterPro" id="IPR005828">
    <property type="entry name" value="MFS_sugar_transport-like"/>
</dbReference>
<keyword evidence="4 10" id="KW-0812">Transmembrane</keyword>
<evidence type="ECO:0000256" key="3">
    <source>
        <dbReference type="ARBA" id="ARBA00022448"/>
    </source>
</evidence>
<dbReference type="GO" id="GO:0016020">
    <property type="term" value="C:membrane"/>
    <property type="evidence" value="ECO:0007669"/>
    <property type="project" value="UniProtKB-SubCell"/>
</dbReference>
<dbReference type="NCBIfam" id="TIGR00879">
    <property type="entry name" value="SP"/>
    <property type="match status" value="1"/>
</dbReference>
<keyword evidence="13" id="KW-1185">Reference proteome</keyword>
<dbReference type="PROSITE" id="PS00217">
    <property type="entry name" value="SUGAR_TRANSPORT_2"/>
    <property type="match status" value="1"/>
</dbReference>
<sequence>MSRTPEAVVASGSADNPHHAQFYVDDTDTDPHQKSSSKLVGNPLLYTITCFASLGVFLVSASPRIFTLTDHTVWIRELNGFLANEYISWLIGSRVSVSAHLHLQSNVIYSVMSGIITGPYFRSYFNNPDATKLGTMVAILVRASSADLANLTLTRKLARSVRTSTIGDKLGRKRTLFWGAAIFVVGGGIQSGSTSFMMMVIGRIISGFGVGLLSMIVPIYQSEISPADHRGKLACIEFTGNITGYACSVWLDYFSSFIKSDASWRLPLLFQCVIGGILALGSLIIPESPRWLLDNNYDDEGFRVLVDINGGYYDNAKADQEYREIRDAVEQDKLEPDRSYKCLFKKYKARVFIAMSSQLFAQLNGINVISYYMPLVMISAGWVGRDALLMTGINALVYIASTVPPWYLVDRWGRRFILLSGATAMCLALTLTGWWIYIDVPITPTAVVICVIVFNAAFGYSWGPIPWLYPPEIMPLAFRAKGVSLSTASNWAANFVVGELTPILQDVIGWRLYPMHALFCACSFVLVYFLYPETANIPLEEMSDVFGDSDPTPEEAEQITLSKQTRANRQSSVSLPSLASFHEYDQRQRGSQTNLHKAWSQNFNRKTVGNLRKWINRGTSTSGDIEGSQSYDRLDQAGR</sequence>
<feature type="transmembrane region" description="Helical" evidence="10">
    <location>
        <begin position="512"/>
        <end position="531"/>
    </location>
</feature>
<dbReference type="PROSITE" id="PS50850">
    <property type="entry name" value="MFS"/>
    <property type="match status" value="1"/>
</dbReference>
<dbReference type="AlphaFoldDB" id="A0A4T0FBZ4"/>
<evidence type="ECO:0000256" key="9">
    <source>
        <dbReference type="SAM" id="MobiDB-lite"/>
    </source>
</evidence>
<dbReference type="GO" id="GO:0005351">
    <property type="term" value="F:carbohydrate:proton symporter activity"/>
    <property type="evidence" value="ECO:0007669"/>
    <property type="project" value="TreeGrafter"/>
</dbReference>
<evidence type="ECO:0000313" key="12">
    <source>
        <dbReference type="EMBL" id="TIA85592.1"/>
    </source>
</evidence>
<organism evidence="12 13">
    <name type="scientific">Wallemia hederae</name>
    <dbReference type="NCBI Taxonomy" id="1540922"/>
    <lineage>
        <taxon>Eukaryota</taxon>
        <taxon>Fungi</taxon>
        <taxon>Dikarya</taxon>
        <taxon>Basidiomycota</taxon>
        <taxon>Wallemiomycotina</taxon>
        <taxon>Wallemiomycetes</taxon>
        <taxon>Wallemiales</taxon>
        <taxon>Wallemiaceae</taxon>
        <taxon>Wallemia</taxon>
    </lineage>
</organism>
<dbReference type="SUPFAM" id="SSF103473">
    <property type="entry name" value="MFS general substrate transporter"/>
    <property type="match status" value="1"/>
</dbReference>
<evidence type="ECO:0000256" key="10">
    <source>
        <dbReference type="SAM" id="Phobius"/>
    </source>
</evidence>
<dbReference type="InterPro" id="IPR020846">
    <property type="entry name" value="MFS_dom"/>
</dbReference>
<dbReference type="OrthoDB" id="648285at2759"/>
<gene>
    <name evidence="12" type="ORF">E3P99_03960</name>
</gene>
<keyword evidence="5 10" id="KW-1133">Transmembrane helix</keyword>